<proteinExistence type="predicted"/>
<feature type="transmembrane region" description="Helical" evidence="1">
    <location>
        <begin position="76"/>
        <end position="101"/>
    </location>
</feature>
<feature type="transmembrane region" description="Helical" evidence="1">
    <location>
        <begin position="186"/>
        <end position="206"/>
    </location>
</feature>
<evidence type="ECO:0000256" key="1">
    <source>
        <dbReference type="SAM" id="Phobius"/>
    </source>
</evidence>
<feature type="transmembrane region" description="Helical" evidence="1">
    <location>
        <begin position="36"/>
        <end position="55"/>
    </location>
</feature>
<dbReference type="RefSeq" id="WP_224526223.1">
    <property type="nucleotide sequence ID" value="NZ_JAIUJR010000002.1"/>
</dbReference>
<reference evidence="4" key="1">
    <citation type="submission" date="2023-07" db="EMBL/GenBank/DDBJ databases">
        <authorList>
            <person name="Yue Y."/>
        </authorList>
    </citation>
    <scope>NUCLEOTIDE SEQUENCE [LARGE SCALE GENOMIC DNA]</scope>
    <source>
        <strain evidence="4">D23</strain>
    </source>
</reference>
<feature type="transmembrane region" description="Helical" evidence="1">
    <location>
        <begin position="125"/>
        <end position="146"/>
    </location>
</feature>
<keyword evidence="4" id="KW-1185">Reference proteome</keyword>
<evidence type="ECO:0000259" key="2">
    <source>
        <dbReference type="Pfam" id="PF02517"/>
    </source>
</evidence>
<dbReference type="InterPro" id="IPR003675">
    <property type="entry name" value="Rce1/LyrA-like_dom"/>
</dbReference>
<dbReference type="Proteomes" id="UP001198901">
    <property type="component" value="Unassembled WGS sequence"/>
</dbReference>
<evidence type="ECO:0000313" key="4">
    <source>
        <dbReference type="Proteomes" id="UP001198901"/>
    </source>
</evidence>
<keyword evidence="1" id="KW-0812">Transmembrane</keyword>
<keyword evidence="3" id="KW-0482">Metalloprotease</keyword>
<feature type="domain" description="CAAX prenyl protease 2/Lysostaphin resistance protein A-like" evidence="2">
    <location>
        <begin position="128"/>
        <end position="222"/>
    </location>
</feature>
<gene>
    <name evidence="3" type="ORF">LBU54_04005</name>
</gene>
<keyword evidence="1" id="KW-0472">Membrane</keyword>
<accession>A0ABS7XNZ6</accession>
<keyword evidence="3" id="KW-0378">Hydrolase</keyword>
<keyword evidence="3" id="KW-0645">Protease</keyword>
<organism evidence="3 4">
    <name type="scientific">Winogradskyella alexanderae</name>
    <dbReference type="NCBI Taxonomy" id="2877123"/>
    <lineage>
        <taxon>Bacteria</taxon>
        <taxon>Pseudomonadati</taxon>
        <taxon>Bacteroidota</taxon>
        <taxon>Flavobacteriia</taxon>
        <taxon>Flavobacteriales</taxon>
        <taxon>Flavobacteriaceae</taxon>
        <taxon>Winogradskyella</taxon>
    </lineage>
</organism>
<evidence type="ECO:0000313" key="3">
    <source>
        <dbReference type="EMBL" id="MCA0131735.1"/>
    </source>
</evidence>
<feature type="transmembrane region" description="Helical" evidence="1">
    <location>
        <begin position="12"/>
        <end position="30"/>
    </location>
</feature>
<feature type="transmembrane region" description="Helical" evidence="1">
    <location>
        <begin position="213"/>
        <end position="231"/>
    </location>
</feature>
<protein>
    <submittedName>
        <fullName evidence="3">CPBP family intramembrane metalloprotease</fullName>
    </submittedName>
</protein>
<comment type="caution">
    <text evidence="3">The sequence shown here is derived from an EMBL/GenBank/DDBJ whole genome shotgun (WGS) entry which is preliminary data.</text>
</comment>
<name>A0ABS7XNZ6_9FLAO</name>
<dbReference type="Pfam" id="PF02517">
    <property type="entry name" value="Rce1-like"/>
    <property type="match status" value="1"/>
</dbReference>
<dbReference type="GO" id="GO:0008237">
    <property type="term" value="F:metallopeptidase activity"/>
    <property type="evidence" value="ECO:0007669"/>
    <property type="project" value="UniProtKB-KW"/>
</dbReference>
<keyword evidence="1" id="KW-1133">Transmembrane helix</keyword>
<feature type="transmembrane region" description="Helical" evidence="1">
    <location>
        <begin position="158"/>
        <end position="180"/>
    </location>
</feature>
<dbReference type="EMBL" id="JAIUJR010000002">
    <property type="protein sequence ID" value="MCA0131735.1"/>
    <property type="molecule type" value="Genomic_DNA"/>
</dbReference>
<sequence>MKSNQSIKKQGNLILEILLVLGIMAGVKAIADYFGLIASGTIGIWSAICVATFLLKKRSISWKDLGAVLPKGRQQWVKQIGLGILAIASIFLITMLVLYVLKPAFGLEKAADAADKFRFFIDKPIVLIIYIIIGIWFGAGLGEELLIRGFLLNHIQKVIGNGKASWVVALVTQAVIFGFMHSYQGTMGIVITGLIAFSFGSFYLLAKRKLFPVVFAHAVFDTLTMVGLYLAESGVQ</sequence>